<feature type="compositionally biased region" description="Basic and acidic residues" evidence="6">
    <location>
        <begin position="694"/>
        <end position="703"/>
    </location>
</feature>
<organism evidence="8 9">
    <name type="scientific">Mytilus galloprovincialis</name>
    <name type="common">Mediterranean mussel</name>
    <dbReference type="NCBI Taxonomy" id="29158"/>
    <lineage>
        <taxon>Eukaryota</taxon>
        <taxon>Metazoa</taxon>
        <taxon>Spiralia</taxon>
        <taxon>Lophotrochozoa</taxon>
        <taxon>Mollusca</taxon>
        <taxon>Bivalvia</taxon>
        <taxon>Autobranchia</taxon>
        <taxon>Pteriomorphia</taxon>
        <taxon>Mytilida</taxon>
        <taxon>Mytiloidea</taxon>
        <taxon>Mytilidae</taxon>
        <taxon>Mytilinae</taxon>
        <taxon>Mytilus</taxon>
    </lineage>
</organism>
<dbReference type="OrthoDB" id="61815at2759"/>
<dbReference type="AlphaFoldDB" id="A0A8B6BED4"/>
<dbReference type="Gene3D" id="3.40.50.300">
    <property type="entry name" value="P-loop containing nucleotide triphosphate hydrolases"/>
    <property type="match status" value="1"/>
</dbReference>
<dbReference type="GO" id="GO:0005525">
    <property type="term" value="F:GTP binding"/>
    <property type="evidence" value="ECO:0007669"/>
    <property type="project" value="UniProtKB-KW"/>
</dbReference>
<keyword evidence="4" id="KW-0342">GTP-binding</keyword>
<feature type="compositionally biased region" description="Basic residues" evidence="6">
    <location>
        <begin position="681"/>
        <end position="693"/>
    </location>
</feature>
<reference evidence="8" key="1">
    <citation type="submission" date="2018-11" db="EMBL/GenBank/DDBJ databases">
        <authorList>
            <person name="Alioto T."/>
            <person name="Alioto T."/>
        </authorList>
    </citation>
    <scope>NUCLEOTIDE SEQUENCE</scope>
</reference>
<dbReference type="InterPro" id="IPR006073">
    <property type="entry name" value="GTP-bd"/>
</dbReference>
<feature type="compositionally biased region" description="Basic and acidic residues" evidence="6">
    <location>
        <begin position="333"/>
        <end position="350"/>
    </location>
</feature>
<dbReference type="EMBL" id="UYJE01000044">
    <property type="protein sequence ID" value="VDH89430.1"/>
    <property type="molecule type" value="Genomic_DNA"/>
</dbReference>
<evidence type="ECO:0000256" key="5">
    <source>
        <dbReference type="ARBA" id="ARBA00040145"/>
    </source>
</evidence>
<sequence length="703" mass="79623">MPVKSNEINESGIGLVRCCTTLILSTALPVYISGEIVQHVKEKIIIMGKKKKEGNLGKMLIRDRFSHKKHRSSGDQFLHTTDLNDGYEWGRLNLQSVTEQSNLDDFLATAELAGTEFSAEKLNVKFIDPNKNSGLLSHTEQANVECLHEQHKDLLRIPRRPPWDVNTSPEELDRREKASFLDWRKSLSVLSEVEGIILTPYEKNLDFWRQLWRVIERSDIVVQIVDARNPLLFYCEDVAAYVQEVNPEKVNFLLVNKADLLTPEQRQMWCDYFNERNIKLAFWSALAETDRQKEKKDEDSSDDNNSDADESDEDDENMSDENDEDEVDEDDKDTNQEKEMSHDMSCDIQERLQGASVTDSDHKLSGDSKSEDIKSKSQKSGTDYSDDASVDDCSHRNQHDILNGEELLKMLRTLHSSTKATPDQTTVGMIGYPNVGKSSTINAILKMKKVPVSATPGRTKHFQTLFVEKDLMLCDCPGLVFPSFVSTKAELVVNGILPIDQMRDHIPPVSLVCHYIPRNIMEEMYGINLPLPGEGEDPGRDPTAYELLNTYGTMRGFMTSNGLPDCPRTSRYILKDYVKGKLLYCKNPPGTDPEEFQCACTVIPEDKKKTVSAMILASAPKQSRLDREFFKKSQHKAHSMGVTGVSNFARVQGVTQISSDSNIASPSSSSSSVQTLNEKPWKKHNNTKKREKLRRVYKDHDDD</sequence>
<evidence type="ECO:0000313" key="8">
    <source>
        <dbReference type="EMBL" id="VDH89430.1"/>
    </source>
</evidence>
<feature type="domain" description="G" evidence="7">
    <location>
        <begin position="426"/>
        <end position="481"/>
    </location>
</feature>
<evidence type="ECO:0000256" key="1">
    <source>
        <dbReference type="ARBA" id="ARBA00022490"/>
    </source>
</evidence>
<dbReference type="InterPro" id="IPR027417">
    <property type="entry name" value="P-loop_NTPase"/>
</dbReference>
<keyword evidence="3 8" id="KW-0378">Hydrolase</keyword>
<evidence type="ECO:0000313" key="9">
    <source>
        <dbReference type="Proteomes" id="UP000596742"/>
    </source>
</evidence>
<dbReference type="PANTHER" id="PTHR45709:SF2">
    <property type="entry name" value="LARGE SUBUNIT GTPASE 1 HOMOLOG"/>
    <property type="match status" value="1"/>
</dbReference>
<dbReference type="SUPFAM" id="SSF52540">
    <property type="entry name" value="P-loop containing nucleoside triphosphate hydrolases"/>
    <property type="match status" value="1"/>
</dbReference>
<evidence type="ECO:0000256" key="6">
    <source>
        <dbReference type="SAM" id="MobiDB-lite"/>
    </source>
</evidence>
<dbReference type="PANTHER" id="PTHR45709">
    <property type="entry name" value="LARGE SUBUNIT GTPASE 1 HOMOLOG-RELATED"/>
    <property type="match status" value="1"/>
</dbReference>
<dbReference type="GO" id="GO:0000054">
    <property type="term" value="P:ribosomal subunit export from nucleus"/>
    <property type="evidence" value="ECO:0007669"/>
    <property type="project" value="TreeGrafter"/>
</dbReference>
<dbReference type="CDD" id="cd01857">
    <property type="entry name" value="HSR1_MMR1"/>
    <property type="match status" value="1"/>
</dbReference>
<evidence type="ECO:0000256" key="4">
    <source>
        <dbReference type="ARBA" id="ARBA00023134"/>
    </source>
</evidence>
<proteinExistence type="predicted"/>
<feature type="compositionally biased region" description="Acidic residues" evidence="6">
    <location>
        <begin position="299"/>
        <end position="332"/>
    </location>
</feature>
<dbReference type="InterPro" id="IPR023179">
    <property type="entry name" value="GTP-bd_ortho_bundle_sf"/>
</dbReference>
<feature type="compositionally biased region" description="Low complexity" evidence="6">
    <location>
        <begin position="658"/>
        <end position="672"/>
    </location>
</feature>
<name>A0A8B6BED4_MYTGA</name>
<dbReference type="Proteomes" id="UP000596742">
    <property type="component" value="Unassembled WGS sequence"/>
</dbReference>
<feature type="region of interest" description="Disordered" evidence="6">
    <location>
        <begin position="658"/>
        <end position="703"/>
    </location>
</feature>
<dbReference type="GO" id="GO:0005829">
    <property type="term" value="C:cytosol"/>
    <property type="evidence" value="ECO:0007669"/>
    <property type="project" value="TreeGrafter"/>
</dbReference>
<feature type="compositionally biased region" description="Basic and acidic residues" evidence="6">
    <location>
        <begin position="359"/>
        <end position="375"/>
    </location>
</feature>
<comment type="caution">
    <text evidence="8">The sequence shown here is derived from an EMBL/GenBank/DDBJ whole genome shotgun (WGS) entry which is preliminary data.</text>
</comment>
<keyword evidence="2" id="KW-0547">Nucleotide-binding</keyword>
<dbReference type="Pfam" id="PF01926">
    <property type="entry name" value="MMR_HSR1"/>
    <property type="match status" value="1"/>
</dbReference>
<feature type="region of interest" description="Disordered" evidence="6">
    <location>
        <begin position="291"/>
        <end position="398"/>
    </location>
</feature>
<dbReference type="Gene3D" id="1.10.1580.10">
    <property type="match status" value="1"/>
</dbReference>
<protein>
    <recommendedName>
        <fullName evidence="5">Large subunit GTPase 1 homolog</fullName>
    </recommendedName>
</protein>
<keyword evidence="1" id="KW-0963">Cytoplasm</keyword>
<evidence type="ECO:0000259" key="7">
    <source>
        <dbReference type="Pfam" id="PF01926"/>
    </source>
</evidence>
<keyword evidence="9" id="KW-1185">Reference proteome</keyword>
<gene>
    <name evidence="8" type="ORF">MGAL_10B027759</name>
</gene>
<accession>A0A8B6BED4</accession>
<evidence type="ECO:0000256" key="3">
    <source>
        <dbReference type="ARBA" id="ARBA00022801"/>
    </source>
</evidence>
<evidence type="ECO:0000256" key="2">
    <source>
        <dbReference type="ARBA" id="ARBA00022741"/>
    </source>
</evidence>
<dbReference type="InterPro" id="IPR043358">
    <property type="entry name" value="GNL1-like"/>
</dbReference>
<dbReference type="GO" id="GO:0003924">
    <property type="term" value="F:GTPase activity"/>
    <property type="evidence" value="ECO:0007669"/>
    <property type="project" value="InterPro"/>
</dbReference>